<dbReference type="GO" id="GO:0005737">
    <property type="term" value="C:cytoplasm"/>
    <property type="evidence" value="ECO:0007669"/>
    <property type="project" value="UniProtKB-SubCell"/>
</dbReference>
<dbReference type="NCBIfam" id="TIGR00611">
    <property type="entry name" value="recf"/>
    <property type="match status" value="1"/>
</dbReference>
<keyword evidence="13" id="KW-1185">Reference proteome</keyword>
<dbReference type="PROSITE" id="PS00618">
    <property type="entry name" value="RECF_2"/>
    <property type="match status" value="1"/>
</dbReference>
<protein>
    <recommendedName>
        <fullName evidence="3 9">DNA replication and repair protein RecF</fullName>
    </recommendedName>
</protein>
<dbReference type="GO" id="GO:0005524">
    <property type="term" value="F:ATP binding"/>
    <property type="evidence" value="ECO:0007669"/>
    <property type="project" value="UniProtKB-UniRule"/>
</dbReference>
<evidence type="ECO:0000256" key="6">
    <source>
        <dbReference type="ARBA" id="ARBA00022741"/>
    </source>
</evidence>
<dbReference type="Pfam" id="PF02463">
    <property type="entry name" value="SMC_N"/>
    <property type="match status" value="1"/>
</dbReference>
<dbReference type="InterPro" id="IPR001238">
    <property type="entry name" value="DNA-binding_RecF"/>
</dbReference>
<dbReference type="InterPro" id="IPR042174">
    <property type="entry name" value="RecF_2"/>
</dbReference>
<keyword evidence="8 9" id="KW-0238">DNA-binding</keyword>
<comment type="caution">
    <text evidence="12">The sequence shown here is derived from an EMBL/GenBank/DDBJ whole genome shotgun (WGS) entry which is preliminary data.</text>
</comment>
<keyword evidence="4 9" id="KW-0963">Cytoplasm</keyword>
<evidence type="ECO:0000256" key="9">
    <source>
        <dbReference type="HAMAP-Rule" id="MF_00365"/>
    </source>
</evidence>
<dbReference type="GO" id="GO:0000731">
    <property type="term" value="P:DNA synthesis involved in DNA repair"/>
    <property type="evidence" value="ECO:0007669"/>
    <property type="project" value="TreeGrafter"/>
</dbReference>
<evidence type="ECO:0000256" key="10">
    <source>
        <dbReference type="RuleBase" id="RU000578"/>
    </source>
</evidence>
<dbReference type="PROSITE" id="PS00617">
    <property type="entry name" value="RECF_1"/>
    <property type="match status" value="1"/>
</dbReference>
<dbReference type="EMBL" id="SMAK01000003">
    <property type="protein sequence ID" value="TCT12012.1"/>
    <property type="molecule type" value="Genomic_DNA"/>
</dbReference>
<keyword evidence="9 10" id="KW-0227">DNA damage</keyword>
<feature type="domain" description="RecF/RecN/SMC N-terminal" evidence="11">
    <location>
        <begin position="2"/>
        <end position="307"/>
    </location>
</feature>
<evidence type="ECO:0000313" key="12">
    <source>
        <dbReference type="EMBL" id="TCT12012.1"/>
    </source>
</evidence>
<dbReference type="GO" id="GO:0009432">
    <property type="term" value="P:SOS response"/>
    <property type="evidence" value="ECO:0007669"/>
    <property type="project" value="UniProtKB-UniRule"/>
</dbReference>
<evidence type="ECO:0000256" key="2">
    <source>
        <dbReference type="ARBA" id="ARBA00008016"/>
    </source>
</evidence>
<accession>A0A4R3MFS4</accession>
<dbReference type="GO" id="GO:0006302">
    <property type="term" value="P:double-strand break repair"/>
    <property type="evidence" value="ECO:0007669"/>
    <property type="project" value="TreeGrafter"/>
</dbReference>
<keyword evidence="7 9" id="KW-0067">ATP-binding</keyword>
<keyword evidence="9 10" id="KW-0742">SOS response</keyword>
<comment type="similarity">
    <text evidence="2 9 10">Belongs to the RecF family.</text>
</comment>
<dbReference type="PANTHER" id="PTHR32182">
    <property type="entry name" value="DNA REPLICATION AND REPAIR PROTEIN RECF"/>
    <property type="match status" value="1"/>
</dbReference>
<dbReference type="AlphaFoldDB" id="A0A4R3MFS4"/>
<evidence type="ECO:0000259" key="11">
    <source>
        <dbReference type="Pfam" id="PF02463"/>
    </source>
</evidence>
<organism evidence="12 13">
    <name type="scientific">Tepidamorphus gemmatus</name>
    <dbReference type="NCBI Taxonomy" id="747076"/>
    <lineage>
        <taxon>Bacteria</taxon>
        <taxon>Pseudomonadati</taxon>
        <taxon>Pseudomonadota</taxon>
        <taxon>Alphaproteobacteria</taxon>
        <taxon>Hyphomicrobiales</taxon>
        <taxon>Tepidamorphaceae</taxon>
        <taxon>Tepidamorphus</taxon>
    </lineage>
</organism>
<name>A0A4R3MFS4_9HYPH</name>
<dbReference type="InterPro" id="IPR003395">
    <property type="entry name" value="RecF/RecN/SMC_N"/>
</dbReference>
<keyword evidence="5 9" id="KW-0235">DNA replication</keyword>
<keyword evidence="9 10" id="KW-0234">DNA repair</keyword>
<dbReference type="GO" id="GO:0003697">
    <property type="term" value="F:single-stranded DNA binding"/>
    <property type="evidence" value="ECO:0007669"/>
    <property type="project" value="UniProtKB-UniRule"/>
</dbReference>
<dbReference type="GO" id="GO:0006260">
    <property type="term" value="P:DNA replication"/>
    <property type="evidence" value="ECO:0007669"/>
    <property type="project" value="UniProtKB-UniRule"/>
</dbReference>
<evidence type="ECO:0000256" key="5">
    <source>
        <dbReference type="ARBA" id="ARBA00022705"/>
    </source>
</evidence>
<evidence type="ECO:0000256" key="4">
    <source>
        <dbReference type="ARBA" id="ARBA00022490"/>
    </source>
</evidence>
<feature type="binding site" evidence="9">
    <location>
        <begin position="5"/>
        <end position="12"/>
    </location>
    <ligand>
        <name>ATP</name>
        <dbReference type="ChEBI" id="CHEBI:30616"/>
    </ligand>
</feature>
<gene>
    <name evidence="9" type="primary">recF</name>
    <name evidence="12" type="ORF">EDC22_103325</name>
</gene>
<dbReference type="Gene3D" id="3.40.50.300">
    <property type="entry name" value="P-loop containing nucleotide triphosphate hydrolases"/>
    <property type="match status" value="1"/>
</dbReference>
<dbReference type="PANTHER" id="PTHR32182:SF0">
    <property type="entry name" value="DNA REPLICATION AND REPAIR PROTEIN RECF"/>
    <property type="match status" value="1"/>
</dbReference>
<comment type="function">
    <text evidence="9 10">The RecF protein is involved in DNA metabolism; it is required for DNA replication and normal SOS inducibility. RecF binds preferentially to single-stranded, linear DNA. It also seems to bind ATP.</text>
</comment>
<sequence>MVLTGANGAGKTNLLEALSYLAPGRGLRGASLDAVIRAGADAFAVAASVERGEAAVDVGTGFRRGESGREVRIDRQRARSVSALGEIVRVLWLTPAMDGLFTGAAADRRRFLDRLVLTLDPGHAARVGEFEKLMRQRNRLLEEARPDRRWLDAVEHELAGSAVALAAARAEAVARLSAALAGRAGGVFPDPALELVGTLENELRAMPALDVEENYRRALQAARRRDAAAGRTLLGPHRSDLSVVHANRGVPAAIASTGEQKGLLIALVLAHARIVAAADRGVAPLLLLDEVAAHLDDIRRAALFGEILALGAQAWMTGTDRLLFADIAADAQCFEVIDGRVSPL</sequence>
<dbReference type="InterPro" id="IPR018078">
    <property type="entry name" value="DNA-binding_RecF_CS"/>
</dbReference>
<keyword evidence="6 9" id="KW-0547">Nucleotide-binding</keyword>
<dbReference type="Proteomes" id="UP000295678">
    <property type="component" value="Unassembled WGS sequence"/>
</dbReference>
<dbReference type="InterPro" id="IPR027417">
    <property type="entry name" value="P-loop_NTPase"/>
</dbReference>
<dbReference type="HAMAP" id="MF_00365">
    <property type="entry name" value="RecF"/>
    <property type="match status" value="1"/>
</dbReference>
<proteinExistence type="inferred from homology"/>
<dbReference type="Gene3D" id="1.20.1050.90">
    <property type="entry name" value="RecF/RecN/SMC, N-terminal domain"/>
    <property type="match status" value="1"/>
</dbReference>
<reference evidence="12 13" key="1">
    <citation type="submission" date="2019-03" db="EMBL/GenBank/DDBJ databases">
        <title>Genomic Encyclopedia of Type Strains, Phase IV (KMG-IV): sequencing the most valuable type-strain genomes for metagenomic binning, comparative biology and taxonomic classification.</title>
        <authorList>
            <person name="Goeker M."/>
        </authorList>
    </citation>
    <scope>NUCLEOTIDE SEQUENCE [LARGE SCALE GENOMIC DNA]</scope>
    <source>
        <strain evidence="12 13">DSM 19345</strain>
    </source>
</reference>
<comment type="subcellular location">
    <subcellularLocation>
        <location evidence="1 9 10">Cytoplasm</location>
    </subcellularLocation>
</comment>
<evidence type="ECO:0000313" key="13">
    <source>
        <dbReference type="Proteomes" id="UP000295678"/>
    </source>
</evidence>
<evidence type="ECO:0000256" key="8">
    <source>
        <dbReference type="ARBA" id="ARBA00023125"/>
    </source>
</evidence>
<evidence type="ECO:0000256" key="1">
    <source>
        <dbReference type="ARBA" id="ARBA00004496"/>
    </source>
</evidence>
<dbReference type="SUPFAM" id="SSF52540">
    <property type="entry name" value="P-loop containing nucleoside triphosphate hydrolases"/>
    <property type="match status" value="1"/>
</dbReference>
<evidence type="ECO:0000256" key="3">
    <source>
        <dbReference type="ARBA" id="ARBA00020170"/>
    </source>
</evidence>
<evidence type="ECO:0000256" key="7">
    <source>
        <dbReference type="ARBA" id="ARBA00022840"/>
    </source>
</evidence>